<dbReference type="Proteomes" id="UP000643701">
    <property type="component" value="Unassembled WGS sequence"/>
</dbReference>
<evidence type="ECO:0000313" key="2">
    <source>
        <dbReference type="Proteomes" id="UP000643701"/>
    </source>
</evidence>
<dbReference type="AlphaFoldDB" id="A0A967DZ14"/>
<evidence type="ECO:0008006" key="3">
    <source>
        <dbReference type="Google" id="ProtNLM"/>
    </source>
</evidence>
<protein>
    <recommendedName>
        <fullName evidence="3">Fibrobacter succinogenes major paralogous domain-containing protein</fullName>
    </recommendedName>
</protein>
<dbReference type="EMBL" id="JAANAS010000067">
    <property type="protein sequence ID" value="NGZ90410.1"/>
    <property type="molecule type" value="Genomic_DNA"/>
</dbReference>
<reference evidence="1" key="1">
    <citation type="submission" date="2020-03" db="EMBL/GenBank/DDBJ databases">
        <title>Psychroflexus Maritimus sp. nov., isolate from marine sediment.</title>
        <authorList>
            <person name="Zhong Y.-L."/>
        </authorList>
    </citation>
    <scope>NUCLEOTIDE SEQUENCE</scope>
    <source>
        <strain evidence="1">C1</strain>
    </source>
</reference>
<accession>A0A967DZ14</accession>
<comment type="caution">
    <text evidence="1">The sequence shown here is derived from an EMBL/GenBank/DDBJ whole genome shotgun (WGS) entry which is preliminary data.</text>
</comment>
<evidence type="ECO:0000313" key="1">
    <source>
        <dbReference type="EMBL" id="NGZ90410.1"/>
    </source>
</evidence>
<name>A0A967DZ14_9FLAO</name>
<feature type="non-terminal residue" evidence="1">
    <location>
        <position position="1"/>
    </location>
</feature>
<sequence length="380" mass="39549">TANAQVGIGTTNPDASAILELEATDKGLLPPRMTEAERDAISNPAEGLVIYNTDENCLQWYDNNGWYDGCSGATYPPFVASLDCANATNNGTLTDGEAAAGVTTVIDYTGGNGLNHSGQTVNSTGVTGLTATLAPGTLATGAGSLTYTIAGTPASDGTASFAINIGGQTCSLERTVAPPTVIGANNKVWMDRNLGASQVATSSTDTASYGDLYQWGRAADGHEDRNSTKYTAVETGSDGVANFNASGNAWDGQFITRNSGDNNWVNPSVSGVDNLWQGVNGTNNPCPAGFRVPTAAEWQVEIDEGNWSNATDAFDSTLALPMAGNRIDTNGSLNNVNTSGLYWSSTVSSANSLLLYFDSDEAGMYTNDRAIGYSVRCIKD</sequence>
<proteinExistence type="predicted"/>
<gene>
    <name evidence="1" type="ORF">G7034_09100</name>
</gene>
<keyword evidence="2" id="KW-1185">Reference proteome</keyword>
<organism evidence="1 2">
    <name type="scientific">Psychroflexus maritimus</name>
    <dbReference type="NCBI Taxonomy" id="2714865"/>
    <lineage>
        <taxon>Bacteria</taxon>
        <taxon>Pseudomonadati</taxon>
        <taxon>Bacteroidota</taxon>
        <taxon>Flavobacteriia</taxon>
        <taxon>Flavobacteriales</taxon>
        <taxon>Flavobacteriaceae</taxon>
        <taxon>Psychroflexus</taxon>
    </lineage>
</organism>